<comment type="caution">
    <text evidence="1">The sequence shown here is derived from an EMBL/GenBank/DDBJ whole genome shotgun (WGS) entry which is preliminary data.</text>
</comment>
<name>X1BYG1_9ZZZZ</name>
<proteinExistence type="predicted"/>
<reference evidence="1" key="1">
    <citation type="journal article" date="2014" name="Front. Microbiol.">
        <title>High frequency of phylogenetically diverse reductive dehalogenase-homologous genes in deep subseafloor sedimentary metagenomes.</title>
        <authorList>
            <person name="Kawai M."/>
            <person name="Futagami T."/>
            <person name="Toyoda A."/>
            <person name="Takaki Y."/>
            <person name="Nishi S."/>
            <person name="Hori S."/>
            <person name="Arai W."/>
            <person name="Tsubouchi T."/>
            <person name="Morono Y."/>
            <person name="Uchiyama I."/>
            <person name="Ito T."/>
            <person name="Fujiyama A."/>
            <person name="Inagaki F."/>
            <person name="Takami H."/>
        </authorList>
    </citation>
    <scope>NUCLEOTIDE SEQUENCE</scope>
    <source>
        <strain evidence="1">Expedition CK06-06</strain>
    </source>
</reference>
<dbReference type="EMBL" id="BART01024054">
    <property type="protein sequence ID" value="GAH00017.1"/>
    <property type="molecule type" value="Genomic_DNA"/>
</dbReference>
<dbReference type="AlphaFoldDB" id="X1BYG1"/>
<gene>
    <name evidence="1" type="ORF">S01H4_43576</name>
</gene>
<evidence type="ECO:0000313" key="1">
    <source>
        <dbReference type="EMBL" id="GAH00017.1"/>
    </source>
</evidence>
<protein>
    <submittedName>
        <fullName evidence="1">Uncharacterized protein</fullName>
    </submittedName>
</protein>
<feature type="non-terminal residue" evidence="1">
    <location>
        <position position="1"/>
    </location>
</feature>
<sequence length="29" mass="3555">KPLDIFDYIVVANQSTCKRYENFYKKEKN</sequence>
<organism evidence="1">
    <name type="scientific">marine sediment metagenome</name>
    <dbReference type="NCBI Taxonomy" id="412755"/>
    <lineage>
        <taxon>unclassified sequences</taxon>
        <taxon>metagenomes</taxon>
        <taxon>ecological metagenomes</taxon>
    </lineage>
</organism>
<accession>X1BYG1</accession>